<dbReference type="Pfam" id="PF07653">
    <property type="entry name" value="SH3_2"/>
    <property type="match status" value="1"/>
</dbReference>
<dbReference type="GO" id="GO:0043197">
    <property type="term" value="C:dendritic spine"/>
    <property type="evidence" value="ECO:0007669"/>
    <property type="project" value="TreeGrafter"/>
</dbReference>
<organism evidence="6">
    <name type="scientific">Lamprotornis superbus</name>
    <dbReference type="NCBI Taxonomy" id="245042"/>
    <lineage>
        <taxon>Eukaryota</taxon>
        <taxon>Metazoa</taxon>
        <taxon>Chordata</taxon>
        <taxon>Craniata</taxon>
        <taxon>Vertebrata</taxon>
        <taxon>Euteleostomi</taxon>
        <taxon>Archelosauria</taxon>
        <taxon>Archosauria</taxon>
        <taxon>Dinosauria</taxon>
        <taxon>Saurischia</taxon>
        <taxon>Theropoda</taxon>
        <taxon>Coelurosauria</taxon>
        <taxon>Aves</taxon>
        <taxon>Neognathae</taxon>
        <taxon>Neoaves</taxon>
        <taxon>Telluraves</taxon>
        <taxon>Australaves</taxon>
        <taxon>Passeriformes</taxon>
        <taxon>Sturnidae</taxon>
        <taxon>Lamprotornis</taxon>
    </lineage>
</organism>
<dbReference type="EMBL" id="JADDUC010000166">
    <property type="protein sequence ID" value="KAG0116604.1"/>
    <property type="molecule type" value="Genomic_DNA"/>
</dbReference>
<reference evidence="7 8" key="2">
    <citation type="journal article" date="2021" name="J. Hered.">
        <title>Feather Gene Expression Elucidates the Developmental Basis of Plumage Iridescence in African Starlings.</title>
        <authorList>
            <person name="Rubenstein D.R."/>
            <person name="Corvelo A."/>
            <person name="MacManes M.D."/>
            <person name="Maia R."/>
            <person name="Narzisi G."/>
            <person name="Rousaki A."/>
            <person name="Vandenabeele P."/>
            <person name="Shawkey M.D."/>
            <person name="Solomon J."/>
        </authorList>
    </citation>
    <scope>NUCLEOTIDE SEQUENCE [LARGE SCALE GENOMIC DNA]</scope>
    <source>
        <strain evidence="7">SS15</strain>
    </source>
</reference>
<reference evidence="6" key="1">
    <citation type="submission" date="2020-10" db="EMBL/GenBank/DDBJ databases">
        <title>Feather gene expression reveals the developmental basis of iridescence in African starlings.</title>
        <authorList>
            <person name="Rubenstein D.R."/>
        </authorList>
    </citation>
    <scope>NUCLEOTIDE SEQUENCE</scope>
    <source>
        <strain evidence="6">SS15</strain>
        <tissue evidence="6">Liver</tissue>
    </source>
</reference>
<dbReference type="PANTHER" id="PTHR24135">
    <property type="entry name" value="SH3 AND MULTIPLE ANKYRIN REPEAT DOMAINS PROTEIN"/>
    <property type="match status" value="1"/>
</dbReference>
<dbReference type="InterPro" id="IPR036034">
    <property type="entry name" value="PDZ_sf"/>
</dbReference>
<reference evidence="7" key="3">
    <citation type="submission" date="2022-01" db="EMBL/GenBank/DDBJ databases">
        <authorList>
            <person name="Rubenstein D.R."/>
        </authorList>
    </citation>
    <scope>NUCLEOTIDE SEQUENCE</scope>
    <source>
        <strain evidence="7">SS15</strain>
        <tissue evidence="7">Liver</tissue>
    </source>
</reference>
<evidence type="ECO:0000259" key="4">
    <source>
        <dbReference type="PROSITE" id="PS50002"/>
    </source>
</evidence>
<dbReference type="OrthoDB" id="9217706at2759"/>
<dbReference type="GO" id="GO:0035255">
    <property type="term" value="F:ionotropic glutamate receptor binding"/>
    <property type="evidence" value="ECO:0007669"/>
    <property type="project" value="TreeGrafter"/>
</dbReference>
<evidence type="ECO:0000259" key="5">
    <source>
        <dbReference type="PROSITE" id="PS50106"/>
    </source>
</evidence>
<dbReference type="GO" id="GO:0014069">
    <property type="term" value="C:postsynaptic density"/>
    <property type="evidence" value="ECO:0007669"/>
    <property type="project" value="TreeGrafter"/>
</dbReference>
<dbReference type="EMBL" id="JADDUC020000021">
    <property type="protein sequence ID" value="KAI1232769.1"/>
    <property type="molecule type" value="Genomic_DNA"/>
</dbReference>
<dbReference type="InterPro" id="IPR001478">
    <property type="entry name" value="PDZ"/>
</dbReference>
<dbReference type="FunFam" id="2.30.30.40:FF:000025">
    <property type="entry name" value="SH3 and multiple ankyrin repeat domains protein 2"/>
    <property type="match status" value="1"/>
</dbReference>
<feature type="domain" description="SH3" evidence="4">
    <location>
        <begin position="149"/>
        <end position="208"/>
    </location>
</feature>
<sequence>LYNEGIAAKVKRENEVFVKCLHKERREAPTYSNRRRRPPSTLAAPRILLRSNSDNNLNINNLPEWSASSSASSHRSLSPHLLQQMQNNPNGTVKTVGSYTPSSRSRSPSLNRLGEDAKRQQHRHISERENECIFCAAVKGPKRKLYSAVPGRLFIVVKPYQPQGEGEIHLHKGDRVKVLSIGEGGFWEGSTRGHIGWFPAECVEEVQCKPNESKPVRLLNVDLCNPGTQSPSRQNSSVIPKRIKEVQTLRGPHSPRADCRKDRHFLAHTHSPRPRHQGSVPEWLGVGSVCEPERQGGAHPRAAEWLLGLRVLLEPWIWANKTIQNASKWWLDVSQENPKQFIPSNEASMFLPQICKDMKKIIVVSSEFLGETRTDRTKKLFRHYTVGSYDSFDASSTQKMKASYSQKFHISATDELNVKGKGAINFSNISDCIIEEKAVVLQKKDNEGFGFVLRGAKADTPIEEFTPTPAFPALQYLESVDEGGVAWQAGLRTGDFLIEVGDPEI</sequence>
<dbReference type="Proteomes" id="UP000618051">
    <property type="component" value="Unassembled WGS sequence"/>
</dbReference>
<dbReference type="InterPro" id="IPR001452">
    <property type="entry name" value="SH3_domain"/>
</dbReference>
<feature type="non-terminal residue" evidence="6">
    <location>
        <position position="505"/>
    </location>
</feature>
<evidence type="ECO:0000256" key="1">
    <source>
        <dbReference type="ARBA" id="ARBA00022443"/>
    </source>
</evidence>
<feature type="region of interest" description="Disordered" evidence="3">
    <location>
        <begin position="27"/>
        <end position="46"/>
    </location>
</feature>
<dbReference type="AlphaFoldDB" id="A0A835NK30"/>
<keyword evidence="8" id="KW-1185">Reference proteome</keyword>
<evidence type="ECO:0000256" key="3">
    <source>
        <dbReference type="SAM" id="MobiDB-lite"/>
    </source>
</evidence>
<dbReference type="Gene3D" id="2.30.30.40">
    <property type="entry name" value="SH3 Domains"/>
    <property type="match status" value="1"/>
</dbReference>
<proteinExistence type="predicted"/>
<dbReference type="SMART" id="SM00326">
    <property type="entry name" value="SH3"/>
    <property type="match status" value="1"/>
</dbReference>
<dbReference type="InterPro" id="IPR036028">
    <property type="entry name" value="SH3-like_dom_sf"/>
</dbReference>
<dbReference type="InterPro" id="IPR051569">
    <property type="entry name" value="SHANK"/>
</dbReference>
<dbReference type="PANTHER" id="PTHR24135:SF17">
    <property type="entry name" value="SH3 AND MULTIPLE ANKYRIN REPEAT DOMAINS PROTEIN 2"/>
    <property type="match status" value="1"/>
</dbReference>
<dbReference type="SUPFAM" id="SSF50156">
    <property type="entry name" value="PDZ domain-like"/>
    <property type="match status" value="1"/>
</dbReference>
<name>A0A835NK30_9PASS</name>
<accession>A0A835NK30</accession>
<dbReference type="SUPFAM" id="SSF50044">
    <property type="entry name" value="SH3-domain"/>
    <property type="match status" value="1"/>
</dbReference>
<gene>
    <name evidence="7" type="ORF">IHE44_0006610</name>
    <name evidence="6" type="ORF">IHE44_003839</name>
</gene>
<dbReference type="GO" id="GO:0030160">
    <property type="term" value="F:synaptic receptor adaptor activity"/>
    <property type="evidence" value="ECO:0007669"/>
    <property type="project" value="TreeGrafter"/>
</dbReference>
<dbReference type="GO" id="GO:0045211">
    <property type="term" value="C:postsynaptic membrane"/>
    <property type="evidence" value="ECO:0007669"/>
    <property type="project" value="TreeGrafter"/>
</dbReference>
<dbReference type="PROSITE" id="PS50106">
    <property type="entry name" value="PDZ"/>
    <property type="match status" value="1"/>
</dbReference>
<dbReference type="Gene3D" id="2.30.42.10">
    <property type="match status" value="1"/>
</dbReference>
<feature type="region of interest" description="Disordered" evidence="3">
    <location>
        <begin position="83"/>
        <end position="123"/>
    </location>
</feature>
<dbReference type="PROSITE" id="PS50002">
    <property type="entry name" value="SH3"/>
    <property type="match status" value="1"/>
</dbReference>
<feature type="domain" description="PDZ" evidence="5">
    <location>
        <begin position="438"/>
        <end position="505"/>
    </location>
</feature>
<feature type="compositionally biased region" description="Polar residues" evidence="3">
    <location>
        <begin position="83"/>
        <end position="100"/>
    </location>
</feature>
<evidence type="ECO:0000256" key="2">
    <source>
        <dbReference type="PROSITE-ProRule" id="PRU00192"/>
    </source>
</evidence>
<comment type="caution">
    <text evidence="6">The sequence shown here is derived from an EMBL/GenBank/DDBJ whole genome shotgun (WGS) entry which is preliminary data.</text>
</comment>
<keyword evidence="1 2" id="KW-0728">SH3 domain</keyword>
<evidence type="ECO:0000313" key="8">
    <source>
        <dbReference type="Proteomes" id="UP000618051"/>
    </source>
</evidence>
<protein>
    <submittedName>
        <fullName evidence="7">SH3 and multiple ankyrin repeat domains protein 2</fullName>
    </submittedName>
</protein>
<feature type="compositionally biased region" description="Basic and acidic residues" evidence="3">
    <location>
        <begin position="113"/>
        <end position="123"/>
    </location>
</feature>
<evidence type="ECO:0000313" key="7">
    <source>
        <dbReference type="EMBL" id="KAI1232769.1"/>
    </source>
</evidence>
<evidence type="ECO:0000313" key="6">
    <source>
        <dbReference type="EMBL" id="KAG0116604.1"/>
    </source>
</evidence>